<dbReference type="SUPFAM" id="SSF52374">
    <property type="entry name" value="Nucleotidylyl transferase"/>
    <property type="match status" value="1"/>
</dbReference>
<keyword evidence="7" id="KW-0030">Aminoacyl-tRNA synthetase</keyword>
<dbReference type="GO" id="GO:0005829">
    <property type="term" value="C:cytosol"/>
    <property type="evidence" value="ECO:0007669"/>
    <property type="project" value="TreeGrafter"/>
</dbReference>
<evidence type="ECO:0000256" key="6">
    <source>
        <dbReference type="ARBA" id="ARBA00022917"/>
    </source>
</evidence>
<dbReference type="GO" id="GO:0005524">
    <property type="term" value="F:ATP binding"/>
    <property type="evidence" value="ECO:0007669"/>
    <property type="project" value="UniProtKB-KW"/>
</dbReference>
<comment type="caution">
    <text evidence="9">The sequence shown here is derived from an EMBL/GenBank/DDBJ whole genome shotgun (WGS) entry which is preliminary data.</text>
</comment>
<dbReference type="PANTHER" id="PTHR42765:SF1">
    <property type="entry name" value="ISOLEUCINE--TRNA LIGASE, MITOCHONDRIAL"/>
    <property type="match status" value="1"/>
</dbReference>
<evidence type="ECO:0000256" key="1">
    <source>
        <dbReference type="ARBA" id="ARBA00013165"/>
    </source>
</evidence>
<keyword evidence="5" id="KW-0067">ATP-binding</keyword>
<evidence type="ECO:0000256" key="2">
    <source>
        <dbReference type="ARBA" id="ARBA00022490"/>
    </source>
</evidence>
<dbReference type="FunFam" id="3.40.50.620:FF:000042">
    <property type="entry name" value="Isoleucine--tRNA ligase"/>
    <property type="match status" value="1"/>
</dbReference>
<organism evidence="9">
    <name type="scientific">marine sediment metagenome</name>
    <dbReference type="NCBI Taxonomy" id="412755"/>
    <lineage>
        <taxon>unclassified sequences</taxon>
        <taxon>metagenomes</taxon>
        <taxon>ecological metagenomes</taxon>
    </lineage>
</organism>
<dbReference type="Gene3D" id="3.40.50.620">
    <property type="entry name" value="HUPs"/>
    <property type="match status" value="1"/>
</dbReference>
<dbReference type="InterPro" id="IPR002301">
    <property type="entry name" value="Ile-tRNA-ligase"/>
</dbReference>
<dbReference type="InterPro" id="IPR001412">
    <property type="entry name" value="aa-tRNA-synth_I_CS"/>
</dbReference>
<dbReference type="Pfam" id="PF00133">
    <property type="entry name" value="tRNA-synt_1"/>
    <property type="match status" value="1"/>
</dbReference>
<feature type="non-terminal residue" evidence="9">
    <location>
        <position position="262"/>
    </location>
</feature>
<name>X1GCM6_9ZZZZ</name>
<keyword evidence="6" id="KW-0648">Protein biosynthesis</keyword>
<evidence type="ECO:0000256" key="5">
    <source>
        <dbReference type="ARBA" id="ARBA00022840"/>
    </source>
</evidence>
<keyword evidence="2" id="KW-0963">Cytoplasm</keyword>
<dbReference type="GO" id="GO:0004822">
    <property type="term" value="F:isoleucine-tRNA ligase activity"/>
    <property type="evidence" value="ECO:0007669"/>
    <property type="project" value="UniProtKB-EC"/>
</dbReference>
<dbReference type="GO" id="GO:0006428">
    <property type="term" value="P:isoleucyl-tRNA aminoacylation"/>
    <property type="evidence" value="ECO:0007669"/>
    <property type="project" value="InterPro"/>
</dbReference>
<dbReference type="EC" id="6.1.1.5" evidence="1"/>
<dbReference type="SUPFAM" id="SSF50677">
    <property type="entry name" value="ValRS/IleRS/LeuRS editing domain"/>
    <property type="match status" value="1"/>
</dbReference>
<dbReference type="EMBL" id="BARU01005644">
    <property type="protein sequence ID" value="GAH39359.1"/>
    <property type="molecule type" value="Genomic_DNA"/>
</dbReference>
<evidence type="ECO:0000256" key="7">
    <source>
        <dbReference type="ARBA" id="ARBA00023146"/>
    </source>
</evidence>
<keyword evidence="4" id="KW-0547">Nucleotide-binding</keyword>
<dbReference type="GO" id="GO:0002161">
    <property type="term" value="F:aminoacyl-tRNA deacylase activity"/>
    <property type="evidence" value="ECO:0007669"/>
    <property type="project" value="InterPro"/>
</dbReference>
<keyword evidence="3" id="KW-0436">Ligase</keyword>
<dbReference type="InterPro" id="IPR002300">
    <property type="entry name" value="aa-tRNA-synth_Ia"/>
</dbReference>
<evidence type="ECO:0000313" key="9">
    <source>
        <dbReference type="EMBL" id="GAH39359.1"/>
    </source>
</evidence>
<protein>
    <recommendedName>
        <fullName evidence="1">isoleucine--tRNA ligase</fullName>
        <ecNumber evidence="1">6.1.1.5</ecNumber>
    </recommendedName>
</protein>
<dbReference type="InterPro" id="IPR009008">
    <property type="entry name" value="Val/Leu/Ile-tRNA-synth_edit"/>
</dbReference>
<accession>X1GCM6</accession>
<gene>
    <name evidence="9" type="ORF">S03H2_11034</name>
</gene>
<feature type="domain" description="Aminoacyl-tRNA synthetase class Ia" evidence="8">
    <location>
        <begin position="34"/>
        <end position="213"/>
    </location>
</feature>
<sequence>MSEEQKNRYRNTVNLPSTSFSMRANLVAREPEIRKDWEQKDLYGQMRKLRAGAPKWVLHDGPPYANGNVHIGTGLNKILKDVVVRYRTMKGFDSPYVPGWDCHGLPIENQVMRELGPSGRSKPREEIRRLCRDYAMKYLDVQREQFKSLGVSGDWDNPYLTLTHGYEAGVLDVFTELVEKGYVYRSLRPIHWCMHCETALAEAELEYEDVKGPSIYVAFPSADGAALAKAFGVESVPDDTSWLIWTTTPWTLPANLAIAVHP</sequence>
<dbReference type="Gene3D" id="3.90.740.10">
    <property type="entry name" value="Valyl/Leucyl/Isoleucyl-tRNA synthetase, editing domain"/>
    <property type="match status" value="1"/>
</dbReference>
<dbReference type="InterPro" id="IPR014729">
    <property type="entry name" value="Rossmann-like_a/b/a_fold"/>
</dbReference>
<dbReference type="PROSITE" id="PS00178">
    <property type="entry name" value="AA_TRNA_LIGASE_I"/>
    <property type="match status" value="1"/>
</dbReference>
<evidence type="ECO:0000256" key="3">
    <source>
        <dbReference type="ARBA" id="ARBA00022598"/>
    </source>
</evidence>
<reference evidence="9" key="1">
    <citation type="journal article" date="2014" name="Front. Microbiol.">
        <title>High frequency of phylogenetically diverse reductive dehalogenase-homologous genes in deep subseafloor sedimentary metagenomes.</title>
        <authorList>
            <person name="Kawai M."/>
            <person name="Futagami T."/>
            <person name="Toyoda A."/>
            <person name="Takaki Y."/>
            <person name="Nishi S."/>
            <person name="Hori S."/>
            <person name="Arai W."/>
            <person name="Tsubouchi T."/>
            <person name="Morono Y."/>
            <person name="Uchiyama I."/>
            <person name="Ito T."/>
            <person name="Fujiyama A."/>
            <person name="Inagaki F."/>
            <person name="Takami H."/>
        </authorList>
    </citation>
    <scope>NUCLEOTIDE SEQUENCE</scope>
    <source>
        <strain evidence="9">Expedition CK06-06</strain>
    </source>
</reference>
<dbReference type="InterPro" id="IPR050081">
    <property type="entry name" value="Ile-tRNA_ligase"/>
</dbReference>
<proteinExistence type="predicted"/>
<dbReference type="PRINTS" id="PR00984">
    <property type="entry name" value="TRNASYNTHILE"/>
</dbReference>
<dbReference type="PANTHER" id="PTHR42765">
    <property type="entry name" value="SOLEUCYL-TRNA SYNTHETASE"/>
    <property type="match status" value="1"/>
</dbReference>
<evidence type="ECO:0000256" key="4">
    <source>
        <dbReference type="ARBA" id="ARBA00022741"/>
    </source>
</evidence>
<evidence type="ECO:0000259" key="8">
    <source>
        <dbReference type="Pfam" id="PF00133"/>
    </source>
</evidence>
<dbReference type="AlphaFoldDB" id="X1GCM6"/>